<dbReference type="EMBL" id="RXIL01000168">
    <property type="protein sequence ID" value="RZN66247.1"/>
    <property type="molecule type" value="Genomic_DNA"/>
</dbReference>
<name>A0A520KUI5_9EURY</name>
<evidence type="ECO:0000313" key="1">
    <source>
        <dbReference type="EMBL" id="RZN66247.1"/>
    </source>
</evidence>
<proteinExistence type="predicted"/>
<comment type="caution">
    <text evidence="1">The sequence shown here is derived from an EMBL/GenBank/DDBJ whole genome shotgun (WGS) entry which is preliminary data.</text>
</comment>
<sequence>MNTDYVINEAQSITSEFGLNLEIVDITDNIVNLRLYIDADFFFQIYANQLKNKLNLNLVFKNRRLFGHDCEGGRYHIHPFDNPKSHIFVDERADIRGFVVKSLELLEDSDLL</sequence>
<gene>
    <name evidence="1" type="ORF">EF807_08680</name>
</gene>
<dbReference type="Proteomes" id="UP000320766">
    <property type="component" value="Unassembled WGS sequence"/>
</dbReference>
<accession>A0A520KUI5</accession>
<organism evidence="1 2">
    <name type="scientific">Candidatus Methanolliviera hydrocarbonicum</name>
    <dbReference type="NCBI Taxonomy" id="2491085"/>
    <lineage>
        <taxon>Archaea</taxon>
        <taxon>Methanobacteriati</taxon>
        <taxon>Methanobacteriota</taxon>
        <taxon>Candidatus Methanoliparia</taxon>
        <taxon>Candidatus Methanoliparales</taxon>
        <taxon>Candidatus Methanollivieraceae</taxon>
        <taxon>Candidatus Methanolliviera</taxon>
    </lineage>
</organism>
<dbReference type="AlphaFoldDB" id="A0A520KUI5"/>
<evidence type="ECO:0000313" key="2">
    <source>
        <dbReference type="Proteomes" id="UP000320766"/>
    </source>
</evidence>
<reference evidence="1 2" key="1">
    <citation type="journal article" date="2019" name="Nat. Microbiol.">
        <title>Wide diversity of methane and short-chain alkane metabolisms in uncultured archaea.</title>
        <authorList>
            <person name="Borrel G."/>
            <person name="Adam P.S."/>
            <person name="McKay L.J."/>
            <person name="Chen L.X."/>
            <person name="Sierra-Garcia I.N."/>
            <person name="Sieber C.M."/>
            <person name="Letourneur Q."/>
            <person name="Ghozlane A."/>
            <person name="Andersen G.L."/>
            <person name="Li W.J."/>
            <person name="Hallam S.J."/>
            <person name="Muyzer G."/>
            <person name="de Oliveira V.M."/>
            <person name="Inskeep W.P."/>
            <person name="Banfield J.F."/>
            <person name="Gribaldo S."/>
        </authorList>
    </citation>
    <scope>NUCLEOTIDE SEQUENCE [LARGE SCALE GENOMIC DNA]</scope>
    <source>
        <strain evidence="1">NM1b</strain>
    </source>
</reference>
<protein>
    <submittedName>
        <fullName evidence="1">Uncharacterized protein</fullName>
    </submittedName>
</protein>